<evidence type="ECO:0000313" key="2">
    <source>
        <dbReference type="Proteomes" id="UP001605036"/>
    </source>
</evidence>
<reference evidence="1 2" key="1">
    <citation type="submission" date="2024-09" db="EMBL/GenBank/DDBJ databases">
        <title>Chromosome-scale assembly of Riccia fluitans.</title>
        <authorList>
            <person name="Paukszto L."/>
            <person name="Sawicki J."/>
            <person name="Karawczyk K."/>
            <person name="Piernik-Szablinska J."/>
            <person name="Szczecinska M."/>
            <person name="Mazdziarz M."/>
        </authorList>
    </citation>
    <scope>NUCLEOTIDE SEQUENCE [LARGE SCALE GENOMIC DNA]</scope>
    <source>
        <strain evidence="1">Rf_01</strain>
        <tissue evidence="1">Aerial parts of the thallus</tissue>
    </source>
</reference>
<keyword evidence="2" id="KW-1185">Reference proteome</keyword>
<gene>
    <name evidence="1" type="ORF">R1flu_025976</name>
</gene>
<accession>A0ABD1XEM6</accession>
<dbReference type="EMBL" id="JBHFFA010000008">
    <property type="protein sequence ID" value="KAL2607403.1"/>
    <property type="molecule type" value="Genomic_DNA"/>
</dbReference>
<comment type="caution">
    <text evidence="1">The sequence shown here is derived from an EMBL/GenBank/DDBJ whole genome shotgun (WGS) entry which is preliminary data.</text>
</comment>
<organism evidence="1 2">
    <name type="scientific">Riccia fluitans</name>
    <dbReference type="NCBI Taxonomy" id="41844"/>
    <lineage>
        <taxon>Eukaryota</taxon>
        <taxon>Viridiplantae</taxon>
        <taxon>Streptophyta</taxon>
        <taxon>Embryophyta</taxon>
        <taxon>Marchantiophyta</taxon>
        <taxon>Marchantiopsida</taxon>
        <taxon>Marchantiidae</taxon>
        <taxon>Marchantiales</taxon>
        <taxon>Ricciaceae</taxon>
        <taxon>Riccia</taxon>
    </lineage>
</organism>
<name>A0ABD1XEM6_9MARC</name>
<proteinExistence type="predicted"/>
<evidence type="ECO:0000313" key="1">
    <source>
        <dbReference type="EMBL" id="KAL2607403.1"/>
    </source>
</evidence>
<dbReference type="AlphaFoldDB" id="A0ABD1XEM6"/>
<dbReference type="Proteomes" id="UP001605036">
    <property type="component" value="Unassembled WGS sequence"/>
</dbReference>
<sequence>MDLNGATRSECHTQMDVNQHTSLPHQTEFGIGSIVVGIDTKITSVEIDVNQMLQNLFHTLDSARMEAINEEHASQPTTEEIIDEEGVFNGMPNLATAQAYEA</sequence>
<protein>
    <submittedName>
        <fullName evidence="1">Uncharacterized protein</fullName>
    </submittedName>
</protein>